<feature type="transmembrane region" description="Helical" evidence="7">
    <location>
        <begin position="40"/>
        <end position="64"/>
    </location>
</feature>
<dbReference type="PANTHER" id="PTHR10464">
    <property type="entry name" value="UREA TRANSPORTER"/>
    <property type="match status" value="1"/>
</dbReference>
<comment type="subcellular location">
    <subcellularLocation>
        <location evidence="1">Cell membrane</location>
        <topology evidence="1">Multi-pass membrane protein</topology>
    </subcellularLocation>
</comment>
<dbReference type="Pfam" id="PF03253">
    <property type="entry name" value="UT"/>
    <property type="match status" value="1"/>
</dbReference>
<dbReference type="PANTHER" id="PTHR10464:SF4">
    <property type="entry name" value="UREA TRANSPORTER"/>
    <property type="match status" value="1"/>
</dbReference>
<accession>A0AAE3D4C9</accession>
<evidence type="ECO:0000256" key="2">
    <source>
        <dbReference type="ARBA" id="ARBA00005914"/>
    </source>
</evidence>
<dbReference type="Proteomes" id="UP001196509">
    <property type="component" value="Unassembled WGS sequence"/>
</dbReference>
<organism evidence="8 9">
    <name type="scientific">Flavimaribacter sediminis</name>
    <dbReference type="NCBI Taxonomy" id="2865987"/>
    <lineage>
        <taxon>Bacteria</taxon>
        <taxon>Pseudomonadati</taxon>
        <taxon>Pseudomonadota</taxon>
        <taxon>Alphaproteobacteria</taxon>
        <taxon>Hyphomicrobiales</taxon>
        <taxon>Rhizobiaceae</taxon>
        <taxon>Flavimaribacter</taxon>
    </lineage>
</organism>
<evidence type="ECO:0000256" key="5">
    <source>
        <dbReference type="ARBA" id="ARBA00022989"/>
    </source>
</evidence>
<feature type="transmembrane region" description="Helical" evidence="7">
    <location>
        <begin position="256"/>
        <end position="272"/>
    </location>
</feature>
<feature type="transmembrane region" description="Helical" evidence="7">
    <location>
        <begin position="133"/>
        <end position="152"/>
    </location>
</feature>
<dbReference type="EMBL" id="JAICBX010000007">
    <property type="protein sequence ID" value="MBW8640626.1"/>
    <property type="molecule type" value="Genomic_DNA"/>
</dbReference>
<feature type="transmembrane region" description="Helical" evidence="7">
    <location>
        <begin position="229"/>
        <end position="249"/>
    </location>
</feature>
<dbReference type="InterPro" id="IPR029020">
    <property type="entry name" value="Ammonium/urea_transptr"/>
</dbReference>
<feature type="transmembrane region" description="Helical" evidence="7">
    <location>
        <begin position="205"/>
        <end position="223"/>
    </location>
</feature>
<name>A0AAE3D4C9_9HYPH</name>
<keyword evidence="6 7" id="KW-0472">Membrane</keyword>
<evidence type="ECO:0000313" key="8">
    <source>
        <dbReference type="EMBL" id="MBW8640626.1"/>
    </source>
</evidence>
<evidence type="ECO:0000313" key="9">
    <source>
        <dbReference type="Proteomes" id="UP001196509"/>
    </source>
</evidence>
<feature type="transmembrane region" description="Helical" evidence="7">
    <location>
        <begin position="172"/>
        <end position="198"/>
    </location>
</feature>
<dbReference type="RefSeq" id="WP_220231356.1">
    <property type="nucleotide sequence ID" value="NZ_JAICBX010000007.1"/>
</dbReference>
<keyword evidence="9" id="KW-1185">Reference proteome</keyword>
<sequence>MKRPVDMIFPPIAAGTVPYWRLPLRSCSQLCFQTNELTGLFFLAAVLVSSPISAVYLLVAAIIAPAGRWVIGDRDHAEDTGLPGLNPSLIAVSLPSFYETGWTNFGMWGVLLACIVAAVALVKLFLYFLPFPFFILPFLIIFWVLAALAPHVDVLQPLAFPVLQVADFNPMLAVLMGLGQAVYSPTILSGVLFIVGMLVSNWRHAVVAASGAIVGTMVSYYYGDVDPGSVNLGLYGFNGVLAAVAAYVTCGEKLRLAVLGAILATMLIPAVGDLGLQSLAAPFLITIWLMLVLGWVEDKWFGPSEEEA</sequence>
<evidence type="ECO:0000256" key="6">
    <source>
        <dbReference type="ARBA" id="ARBA00023136"/>
    </source>
</evidence>
<keyword evidence="4 7" id="KW-0812">Transmembrane</keyword>
<evidence type="ECO:0000256" key="4">
    <source>
        <dbReference type="ARBA" id="ARBA00022692"/>
    </source>
</evidence>
<protein>
    <submittedName>
        <fullName evidence="8">Urea transporter</fullName>
    </submittedName>
</protein>
<dbReference type="GO" id="GO:0015204">
    <property type="term" value="F:urea transmembrane transporter activity"/>
    <property type="evidence" value="ECO:0007669"/>
    <property type="project" value="InterPro"/>
</dbReference>
<dbReference type="GO" id="GO:0005886">
    <property type="term" value="C:plasma membrane"/>
    <property type="evidence" value="ECO:0007669"/>
    <property type="project" value="UniProtKB-SubCell"/>
</dbReference>
<dbReference type="AlphaFoldDB" id="A0AAE3D4C9"/>
<evidence type="ECO:0000256" key="3">
    <source>
        <dbReference type="ARBA" id="ARBA00022475"/>
    </source>
</evidence>
<reference evidence="8" key="1">
    <citation type="submission" date="2021-08" db="EMBL/GenBank/DDBJ databases">
        <title>Hoeflea bacterium WL0058 sp. nov., isolated from the sediment.</title>
        <authorList>
            <person name="Wang L."/>
            <person name="Zhang D."/>
        </authorList>
    </citation>
    <scope>NUCLEOTIDE SEQUENCE</scope>
    <source>
        <strain evidence="8">WL0058</strain>
    </source>
</reference>
<keyword evidence="3" id="KW-1003">Cell membrane</keyword>
<gene>
    <name evidence="8" type="ORF">K1W69_25765</name>
</gene>
<comment type="caution">
    <text evidence="8">The sequence shown here is derived from an EMBL/GenBank/DDBJ whole genome shotgun (WGS) entry which is preliminary data.</text>
</comment>
<evidence type="ECO:0000256" key="1">
    <source>
        <dbReference type="ARBA" id="ARBA00004651"/>
    </source>
</evidence>
<dbReference type="InterPro" id="IPR004937">
    <property type="entry name" value="Urea_transporter"/>
</dbReference>
<keyword evidence="5 7" id="KW-1133">Transmembrane helix</keyword>
<proteinExistence type="inferred from homology"/>
<feature type="transmembrane region" description="Helical" evidence="7">
    <location>
        <begin position="278"/>
        <end position="296"/>
    </location>
</feature>
<feature type="transmembrane region" description="Helical" evidence="7">
    <location>
        <begin position="105"/>
        <end position="126"/>
    </location>
</feature>
<dbReference type="Gene3D" id="1.10.3430.10">
    <property type="entry name" value="Ammonium transporter AmtB like domains"/>
    <property type="match status" value="1"/>
</dbReference>
<evidence type="ECO:0000256" key="7">
    <source>
        <dbReference type="SAM" id="Phobius"/>
    </source>
</evidence>
<comment type="similarity">
    <text evidence="2">Belongs to the urea transporter family.</text>
</comment>